<dbReference type="InterPro" id="IPR002932">
    <property type="entry name" value="Glu_synthdom"/>
</dbReference>
<feature type="domain" description="4Fe-4S ferredoxin-type" evidence="6">
    <location>
        <begin position="20"/>
        <end position="50"/>
    </location>
</feature>
<accession>A0A0W8FM68</accession>
<dbReference type="AlphaFoldDB" id="A0A0W8FM68"/>
<dbReference type="PANTHER" id="PTHR43819">
    <property type="entry name" value="ARCHAEAL-TYPE GLUTAMATE SYNTHASE [NADPH]"/>
    <property type="match status" value="1"/>
</dbReference>
<organism evidence="7">
    <name type="scientific">hydrocarbon metagenome</name>
    <dbReference type="NCBI Taxonomy" id="938273"/>
    <lineage>
        <taxon>unclassified sequences</taxon>
        <taxon>metagenomes</taxon>
        <taxon>ecological metagenomes</taxon>
    </lineage>
</organism>
<sequence length="493" mass="54340">MKPATVKIKKMPSRFKHQVPKYKVTRSSACINCGTCAKSCPYGVHERQEGHNKMSVPIDYKCIGLECEHNDFYCVKKCPRNALSISLNPMYQTLGDYRWTADMITGTWIMAETGYPPERKDLEYNTGNSGGGFDKLRLKFPDKPSKIDKLEISTEIPLNRRNDGRVNITISTPVYGGGMSFGSVSLPTMTAKAHNAALWNTFTCTGEGGYPEMLQPYDDHVITQVATGLFGVREETIQRVKIVEFKYAQGAKPGLGGHLLGEKNTESVARMREAVKGSSLFSPFPFHSVYSIEDHKKHIDWIKEINPHALISVKVSTPNDVDMVAVGSYYAGAHIIHIDGGYGGTGAAPDIAKKNIAMPIEYAISKVHNFLKDEGARDAMTLIASGGIRTAHDLAKAICLGADGAVIGTAEMVSLECVRCGNCESGRGCARGIASTDSELADLFNEEWATQRLTNMYHAWNIQLVEILQRFGMRSVRELVGRTDLLEHIDYSK</sequence>
<evidence type="ECO:0000313" key="7">
    <source>
        <dbReference type="EMBL" id="KUG21794.1"/>
    </source>
</evidence>
<evidence type="ECO:0000256" key="2">
    <source>
        <dbReference type="ARBA" id="ARBA00012079"/>
    </source>
</evidence>
<dbReference type="CDD" id="cd02808">
    <property type="entry name" value="GltS_FMN"/>
    <property type="match status" value="1"/>
</dbReference>
<dbReference type="Gene3D" id="3.30.70.20">
    <property type="match status" value="1"/>
</dbReference>
<dbReference type="InterPro" id="IPR024188">
    <property type="entry name" value="GltB"/>
</dbReference>
<dbReference type="PIRSF" id="PIRSF006429">
    <property type="entry name" value="GOGAT_lg_2"/>
    <property type="match status" value="1"/>
</dbReference>
<evidence type="ECO:0000256" key="3">
    <source>
        <dbReference type="ARBA" id="ARBA00022605"/>
    </source>
</evidence>
<protein>
    <recommendedName>
        <fullName evidence="2">glutamate synthase (NADPH)</fullName>
        <ecNumber evidence="2">1.4.1.13</ecNumber>
    </recommendedName>
</protein>
<evidence type="ECO:0000256" key="1">
    <source>
        <dbReference type="ARBA" id="ARBA00009716"/>
    </source>
</evidence>
<keyword evidence="4" id="KW-0314">Glutamate biosynthesis</keyword>
<dbReference type="Pfam" id="PF01645">
    <property type="entry name" value="Glu_synthase"/>
    <property type="match status" value="1"/>
</dbReference>
<dbReference type="InterPro" id="IPR013785">
    <property type="entry name" value="Aldolase_TIM"/>
</dbReference>
<dbReference type="SUPFAM" id="SSF54862">
    <property type="entry name" value="4Fe-4S ferredoxins"/>
    <property type="match status" value="1"/>
</dbReference>
<dbReference type="GO" id="GO:0006537">
    <property type="term" value="P:glutamate biosynthetic process"/>
    <property type="evidence" value="ECO:0007669"/>
    <property type="project" value="UniProtKB-KW"/>
</dbReference>
<evidence type="ECO:0000259" key="6">
    <source>
        <dbReference type="PROSITE" id="PS51379"/>
    </source>
</evidence>
<dbReference type="Gene3D" id="3.20.20.70">
    <property type="entry name" value="Aldolase class I"/>
    <property type="match status" value="1"/>
</dbReference>
<comment type="caution">
    <text evidence="7">The sequence shown here is derived from an EMBL/GenBank/DDBJ whole genome shotgun (WGS) entry which is preliminary data.</text>
</comment>
<dbReference type="GO" id="GO:0004355">
    <property type="term" value="F:glutamate synthase (NADPH) activity"/>
    <property type="evidence" value="ECO:0007669"/>
    <property type="project" value="UniProtKB-EC"/>
</dbReference>
<keyword evidence="7" id="KW-0560">Oxidoreductase</keyword>
<dbReference type="PROSITE" id="PS51379">
    <property type="entry name" value="4FE4S_FER_2"/>
    <property type="match status" value="1"/>
</dbReference>
<keyword evidence="3" id="KW-0028">Amino-acid biosynthesis</keyword>
<dbReference type="EC" id="1.4.1.13" evidence="2"/>
<comment type="similarity">
    <text evidence="1">Belongs to the glutamate synthase family.</text>
</comment>
<gene>
    <name evidence="7" type="ORF">ASZ90_008451</name>
</gene>
<name>A0A0W8FM68_9ZZZZ</name>
<dbReference type="EMBL" id="LNQE01001021">
    <property type="protein sequence ID" value="KUG21794.1"/>
    <property type="molecule type" value="Genomic_DNA"/>
</dbReference>
<evidence type="ECO:0000256" key="4">
    <source>
        <dbReference type="ARBA" id="ARBA00023164"/>
    </source>
</evidence>
<dbReference type="PANTHER" id="PTHR43819:SF1">
    <property type="entry name" value="ARCHAEAL-TYPE GLUTAMATE SYNTHASE [NADPH]"/>
    <property type="match status" value="1"/>
</dbReference>
<proteinExistence type="inferred from homology"/>
<dbReference type="InterPro" id="IPR017896">
    <property type="entry name" value="4Fe4S_Fe-S-bd"/>
</dbReference>
<dbReference type="InterPro" id="IPR017900">
    <property type="entry name" value="4Fe4S_Fe_S_CS"/>
</dbReference>
<dbReference type="PROSITE" id="PS00198">
    <property type="entry name" value="4FE4S_FER_1"/>
    <property type="match status" value="1"/>
</dbReference>
<dbReference type="Pfam" id="PF13187">
    <property type="entry name" value="Fer4_9"/>
    <property type="match status" value="1"/>
</dbReference>
<evidence type="ECO:0000256" key="5">
    <source>
        <dbReference type="ARBA" id="ARBA00048151"/>
    </source>
</evidence>
<reference evidence="7" key="1">
    <citation type="journal article" date="2015" name="Proc. Natl. Acad. Sci. U.S.A.">
        <title>Networks of energetic and metabolic interactions define dynamics in microbial communities.</title>
        <authorList>
            <person name="Embree M."/>
            <person name="Liu J.K."/>
            <person name="Al-Bassam M.M."/>
            <person name="Zengler K."/>
        </authorList>
    </citation>
    <scope>NUCLEOTIDE SEQUENCE</scope>
</reference>
<dbReference type="SUPFAM" id="SSF51395">
    <property type="entry name" value="FMN-linked oxidoreductases"/>
    <property type="match status" value="1"/>
</dbReference>
<comment type="catalytic activity">
    <reaction evidence="5">
        <text>2 L-glutamate + NADP(+) = L-glutamine + 2-oxoglutarate + NADPH + H(+)</text>
        <dbReference type="Rhea" id="RHEA:15501"/>
        <dbReference type="ChEBI" id="CHEBI:15378"/>
        <dbReference type="ChEBI" id="CHEBI:16810"/>
        <dbReference type="ChEBI" id="CHEBI:29985"/>
        <dbReference type="ChEBI" id="CHEBI:57783"/>
        <dbReference type="ChEBI" id="CHEBI:58349"/>
        <dbReference type="ChEBI" id="CHEBI:58359"/>
        <dbReference type="EC" id="1.4.1.13"/>
    </reaction>
</comment>